<reference evidence="3 4" key="1">
    <citation type="submission" date="2019-07" db="EMBL/GenBank/DDBJ databases">
        <title>De Novo Assembly of kiwifruit Actinidia rufa.</title>
        <authorList>
            <person name="Sugita-Konishi S."/>
            <person name="Sato K."/>
            <person name="Mori E."/>
            <person name="Abe Y."/>
            <person name="Kisaki G."/>
            <person name="Hamano K."/>
            <person name="Suezawa K."/>
            <person name="Otani M."/>
            <person name="Fukuda T."/>
            <person name="Manabe T."/>
            <person name="Gomi K."/>
            <person name="Tabuchi M."/>
            <person name="Akimitsu K."/>
            <person name="Kataoka I."/>
        </authorList>
    </citation>
    <scope>NUCLEOTIDE SEQUENCE [LARGE SCALE GENOMIC DNA]</scope>
    <source>
        <strain evidence="4">cv. Fuchu</strain>
    </source>
</reference>
<dbReference type="EMBL" id="BJWL01000017">
    <property type="protein sequence ID" value="GFZ04603.1"/>
    <property type="molecule type" value="Genomic_DNA"/>
</dbReference>
<keyword evidence="2" id="KW-0677">Repeat</keyword>
<dbReference type="AlphaFoldDB" id="A0A7J0G1F0"/>
<accession>A0A7J0G1F0</accession>
<dbReference type="PANTHER" id="PTHR11227">
    <property type="entry name" value="WD-REPEAT PROTEIN INTERACTING WITH PHOSPHOINOSIDES WIPI -RELATED"/>
    <property type="match status" value="1"/>
</dbReference>
<name>A0A7J0G1F0_9ERIC</name>
<sequence length="231" mass="25695">MGVLFHPNKVGQGKELLPDSFSLFVKNLGVLPPKFRLKSPITILPPRLIQIEKSLLGRASSQVRAEIVPLTGLVWYKYFDAKPQKMSKIQVRRGADRAEIYSLAFSSSAQWLAVSSDKGTVHVFGLKFNLGNLGSDKLHGVSDPNRAVSSPSSSLSFMKGVLPKYFSSEWSVAQFRLLEGPQYIVAFGHQKNTVVILGLDGSFYRCQFDPVIGGEMTQLEYHNFLKPEEAF</sequence>
<organism evidence="3 4">
    <name type="scientific">Actinidia rufa</name>
    <dbReference type="NCBI Taxonomy" id="165716"/>
    <lineage>
        <taxon>Eukaryota</taxon>
        <taxon>Viridiplantae</taxon>
        <taxon>Streptophyta</taxon>
        <taxon>Embryophyta</taxon>
        <taxon>Tracheophyta</taxon>
        <taxon>Spermatophyta</taxon>
        <taxon>Magnoliopsida</taxon>
        <taxon>eudicotyledons</taxon>
        <taxon>Gunneridae</taxon>
        <taxon>Pentapetalae</taxon>
        <taxon>asterids</taxon>
        <taxon>Ericales</taxon>
        <taxon>Actinidiaceae</taxon>
        <taxon>Actinidia</taxon>
    </lineage>
</organism>
<comment type="caution">
    <text evidence="3">The sequence shown here is derived from an EMBL/GenBank/DDBJ whole genome shotgun (WGS) entry which is preliminary data.</text>
</comment>
<dbReference type="SUPFAM" id="SSF50978">
    <property type="entry name" value="WD40 repeat-like"/>
    <property type="match status" value="1"/>
</dbReference>
<evidence type="ECO:0000256" key="2">
    <source>
        <dbReference type="ARBA" id="ARBA00022737"/>
    </source>
</evidence>
<keyword evidence="1" id="KW-0853">WD repeat</keyword>
<dbReference type="InterPro" id="IPR048720">
    <property type="entry name" value="PROPPIN"/>
</dbReference>
<dbReference type="OrthoDB" id="1667587at2759"/>
<evidence type="ECO:0000313" key="3">
    <source>
        <dbReference type="EMBL" id="GFZ04603.1"/>
    </source>
</evidence>
<evidence type="ECO:0000313" key="4">
    <source>
        <dbReference type="Proteomes" id="UP000585474"/>
    </source>
</evidence>
<gene>
    <name evidence="3" type="ORF">Acr_17g0001750</name>
</gene>
<dbReference type="InterPro" id="IPR036322">
    <property type="entry name" value="WD40_repeat_dom_sf"/>
</dbReference>
<keyword evidence="4" id="KW-1185">Reference proteome</keyword>
<evidence type="ECO:0000256" key="1">
    <source>
        <dbReference type="ARBA" id="ARBA00022574"/>
    </source>
</evidence>
<proteinExistence type="predicted"/>
<protein>
    <submittedName>
        <fullName evidence="3">Transducin/WD40 repeat-like superfamily protein</fullName>
    </submittedName>
</protein>
<dbReference type="Proteomes" id="UP000585474">
    <property type="component" value="Unassembled WGS sequence"/>
</dbReference>